<protein>
    <submittedName>
        <fullName evidence="1">Uncharacterized protein</fullName>
    </submittedName>
</protein>
<dbReference type="EMBL" id="CM023482">
    <property type="protein sequence ID" value="KAH6939037.1"/>
    <property type="molecule type" value="Genomic_DNA"/>
</dbReference>
<gene>
    <name evidence="1" type="ORF">HPB50_015679</name>
</gene>
<comment type="caution">
    <text evidence="1">The sequence shown here is derived from an EMBL/GenBank/DDBJ whole genome shotgun (WGS) entry which is preliminary data.</text>
</comment>
<reference evidence="1" key="1">
    <citation type="submission" date="2020-05" db="EMBL/GenBank/DDBJ databases">
        <title>Large-scale comparative analyses of tick genomes elucidate their genetic diversity and vector capacities.</title>
        <authorList>
            <person name="Jia N."/>
            <person name="Wang J."/>
            <person name="Shi W."/>
            <person name="Du L."/>
            <person name="Sun Y."/>
            <person name="Zhan W."/>
            <person name="Jiang J."/>
            <person name="Wang Q."/>
            <person name="Zhang B."/>
            <person name="Ji P."/>
            <person name="Sakyi L.B."/>
            <person name="Cui X."/>
            <person name="Yuan T."/>
            <person name="Jiang B."/>
            <person name="Yang W."/>
            <person name="Lam T.T.-Y."/>
            <person name="Chang Q."/>
            <person name="Ding S."/>
            <person name="Wang X."/>
            <person name="Zhu J."/>
            <person name="Ruan X."/>
            <person name="Zhao L."/>
            <person name="Wei J."/>
            <person name="Que T."/>
            <person name="Du C."/>
            <person name="Cheng J."/>
            <person name="Dai P."/>
            <person name="Han X."/>
            <person name="Huang E."/>
            <person name="Gao Y."/>
            <person name="Liu J."/>
            <person name="Shao H."/>
            <person name="Ye R."/>
            <person name="Li L."/>
            <person name="Wei W."/>
            <person name="Wang X."/>
            <person name="Wang C."/>
            <person name="Yang T."/>
            <person name="Huo Q."/>
            <person name="Li W."/>
            <person name="Guo W."/>
            <person name="Chen H."/>
            <person name="Zhou L."/>
            <person name="Ni X."/>
            <person name="Tian J."/>
            <person name="Zhou Y."/>
            <person name="Sheng Y."/>
            <person name="Liu T."/>
            <person name="Pan Y."/>
            <person name="Xia L."/>
            <person name="Li J."/>
            <person name="Zhao F."/>
            <person name="Cao W."/>
        </authorList>
    </citation>
    <scope>NUCLEOTIDE SEQUENCE</scope>
    <source>
        <strain evidence="1">Hyas-2018</strain>
    </source>
</reference>
<dbReference type="Proteomes" id="UP000821845">
    <property type="component" value="Chromosome 2"/>
</dbReference>
<keyword evidence="2" id="KW-1185">Reference proteome</keyword>
<sequence length="139" mass="14925">MRTGPASPGLPPAGAPPPPRPPQQRAWLPGNEAASMRRWAEEGARRGAGGAGERCGNLRDPGPWVASPELRGRARCRLGFCYCSGGGGVFERRFCRPPHHRRRACLLFRSSHLGSLGNAAPGNKGGRDFVVAWCGFRLV</sequence>
<evidence type="ECO:0000313" key="1">
    <source>
        <dbReference type="EMBL" id="KAH6939037.1"/>
    </source>
</evidence>
<organism evidence="1 2">
    <name type="scientific">Hyalomma asiaticum</name>
    <name type="common">Tick</name>
    <dbReference type="NCBI Taxonomy" id="266040"/>
    <lineage>
        <taxon>Eukaryota</taxon>
        <taxon>Metazoa</taxon>
        <taxon>Ecdysozoa</taxon>
        <taxon>Arthropoda</taxon>
        <taxon>Chelicerata</taxon>
        <taxon>Arachnida</taxon>
        <taxon>Acari</taxon>
        <taxon>Parasitiformes</taxon>
        <taxon>Ixodida</taxon>
        <taxon>Ixodoidea</taxon>
        <taxon>Ixodidae</taxon>
        <taxon>Hyalomminae</taxon>
        <taxon>Hyalomma</taxon>
    </lineage>
</organism>
<accession>A0ACB7T0W2</accession>
<evidence type="ECO:0000313" key="2">
    <source>
        <dbReference type="Proteomes" id="UP000821845"/>
    </source>
</evidence>
<name>A0ACB7T0W2_HYAAI</name>
<proteinExistence type="predicted"/>